<accession>A0A1D1Y0W2</accession>
<name>A0A1D1Y0W2_9ARAE</name>
<sequence length="240" mass="26006">MDKWQQYLLSATAHATSRRLKLLVDQGNQRMAMATSKQLKLLVDKENQRVLFAEAGKDSVDVLFNLLAMPVATAAKLLASKGMVGSLGNLCRSVEHMGGTYIPSTFLLQSSATAKRYYRCDCCPNYVTDSSGAPCPYCGRAMMTQLTYVPPKPGAAAAAGDGGGGYVKGVATYMVKDDLSVEPMSTISCITLFNKFHVKEVGSLEERVVEFRVEEGLMLLNASFHSKTVLTDVFLKGSAH</sequence>
<dbReference type="PANTHER" id="PTHR33103">
    <property type="entry name" value="OS01G0153900 PROTEIN"/>
    <property type="match status" value="1"/>
</dbReference>
<dbReference type="InterPro" id="IPR007750">
    <property type="entry name" value="DUF674"/>
</dbReference>
<evidence type="ECO:0000313" key="1">
    <source>
        <dbReference type="EMBL" id="JAT48249.1"/>
    </source>
</evidence>
<organism evidence="1">
    <name type="scientific">Anthurium amnicola</name>
    <dbReference type="NCBI Taxonomy" id="1678845"/>
    <lineage>
        <taxon>Eukaryota</taxon>
        <taxon>Viridiplantae</taxon>
        <taxon>Streptophyta</taxon>
        <taxon>Embryophyta</taxon>
        <taxon>Tracheophyta</taxon>
        <taxon>Spermatophyta</taxon>
        <taxon>Magnoliopsida</taxon>
        <taxon>Liliopsida</taxon>
        <taxon>Araceae</taxon>
        <taxon>Pothoideae</taxon>
        <taxon>Potheae</taxon>
        <taxon>Anthurium</taxon>
    </lineage>
</organism>
<dbReference type="AlphaFoldDB" id="A0A1D1Y0W2"/>
<dbReference type="PANTHER" id="PTHR33103:SF19">
    <property type="entry name" value="OS09G0544700 PROTEIN"/>
    <property type="match status" value="1"/>
</dbReference>
<gene>
    <name evidence="1" type="primary">ureE_2</name>
    <name evidence="1" type="ORF">g.90211</name>
</gene>
<reference evidence="1" key="1">
    <citation type="submission" date="2015-07" db="EMBL/GenBank/DDBJ databases">
        <title>Transcriptome Assembly of Anthurium amnicola.</title>
        <authorList>
            <person name="Suzuki J."/>
        </authorList>
    </citation>
    <scope>NUCLEOTIDE SEQUENCE</scope>
</reference>
<dbReference type="Pfam" id="PF05056">
    <property type="entry name" value="DUF674"/>
    <property type="match status" value="1"/>
</dbReference>
<dbReference type="EMBL" id="GDJX01019687">
    <property type="protein sequence ID" value="JAT48249.1"/>
    <property type="molecule type" value="Transcribed_RNA"/>
</dbReference>
<protein>
    <submittedName>
        <fullName evidence="1">Urease accessory protein UreE</fullName>
    </submittedName>
</protein>
<proteinExistence type="predicted"/>